<feature type="region of interest" description="Disordered" evidence="1">
    <location>
        <begin position="649"/>
        <end position="682"/>
    </location>
</feature>
<feature type="region of interest" description="Disordered" evidence="1">
    <location>
        <begin position="244"/>
        <end position="264"/>
    </location>
</feature>
<gene>
    <name evidence="2" type="ORF">FB45DRAFT_872272</name>
</gene>
<feature type="region of interest" description="Disordered" evidence="1">
    <location>
        <begin position="587"/>
        <end position="626"/>
    </location>
</feature>
<reference evidence="2" key="1">
    <citation type="submission" date="2023-03" db="EMBL/GenBank/DDBJ databases">
        <title>Massive genome expansion in bonnet fungi (Mycena s.s.) driven by repeated elements and novel gene families across ecological guilds.</title>
        <authorList>
            <consortium name="Lawrence Berkeley National Laboratory"/>
            <person name="Harder C.B."/>
            <person name="Miyauchi S."/>
            <person name="Viragh M."/>
            <person name="Kuo A."/>
            <person name="Thoen E."/>
            <person name="Andreopoulos B."/>
            <person name="Lu D."/>
            <person name="Skrede I."/>
            <person name="Drula E."/>
            <person name="Henrissat B."/>
            <person name="Morin E."/>
            <person name="Kohler A."/>
            <person name="Barry K."/>
            <person name="LaButti K."/>
            <person name="Morin E."/>
            <person name="Salamov A."/>
            <person name="Lipzen A."/>
            <person name="Mereny Z."/>
            <person name="Hegedus B."/>
            <person name="Baldrian P."/>
            <person name="Stursova M."/>
            <person name="Weitz H."/>
            <person name="Taylor A."/>
            <person name="Grigoriev I.V."/>
            <person name="Nagy L.G."/>
            <person name="Martin F."/>
            <person name="Kauserud H."/>
        </authorList>
    </citation>
    <scope>NUCLEOTIDE SEQUENCE</scope>
    <source>
        <strain evidence="2">9284</strain>
    </source>
</reference>
<evidence type="ECO:0000313" key="3">
    <source>
        <dbReference type="Proteomes" id="UP001221142"/>
    </source>
</evidence>
<feature type="region of interest" description="Disordered" evidence="1">
    <location>
        <begin position="482"/>
        <end position="502"/>
    </location>
</feature>
<comment type="caution">
    <text evidence="2">The sequence shown here is derived from an EMBL/GenBank/DDBJ whole genome shotgun (WGS) entry which is preliminary data.</text>
</comment>
<dbReference type="Proteomes" id="UP001221142">
    <property type="component" value="Unassembled WGS sequence"/>
</dbReference>
<evidence type="ECO:0000256" key="1">
    <source>
        <dbReference type="SAM" id="MobiDB-lite"/>
    </source>
</evidence>
<keyword evidence="3" id="KW-1185">Reference proteome</keyword>
<proteinExistence type="predicted"/>
<evidence type="ECO:0000313" key="2">
    <source>
        <dbReference type="EMBL" id="KAJ7617813.1"/>
    </source>
</evidence>
<feature type="compositionally biased region" description="Pro residues" evidence="1">
    <location>
        <begin position="94"/>
        <end position="106"/>
    </location>
</feature>
<accession>A0AAD7BDS2</accession>
<feature type="compositionally biased region" description="Basic and acidic residues" evidence="1">
    <location>
        <begin position="652"/>
        <end position="666"/>
    </location>
</feature>
<feature type="region of interest" description="Disordered" evidence="1">
    <location>
        <begin position="89"/>
        <end position="139"/>
    </location>
</feature>
<sequence>MSSNMTMLTEEFPFGHKLDVAINSDQRVELTRRPDILPTLPVAAHAISVLPATAQSLEPAKPWSGLAGPSQAQAGCAAGFGLRLEISQAKKSPKPPAKPEPGPSRPGYPAQAPAWEFQKPEPAQAKPKPAASSQAGAGKTLHAIHTGRAESTMDVPAAQSPSRPPHSAAAPLMQPRLARPYTILHDASLTAWVVGNVARRRRPLHNVHEGEATTSIGKRWMGYWIWVVPMHAWQLHRRTGEKLSSSGNGVLRGKRNAQGAQKHATPRSMAVVKGWMSGARSGKVRRHLEAKGWGVVAERWWWSRQKGFFLRAKSNALLEKVQTAYFGSSSVAGLFYGSSQTQICKIFPGCNGKYGWIDRFVATFVAFTWQDSNSEASGPQFSAPQIRLLDSLREYTCAFKNFLGWREKYIGTRSSQNEQGEGSERWKTTVSSINRSNATAGSPSHDLFSPTVESARGTARACQKDIHGHTEKNEHKYRKPVWTPKRTTNNGRRKGRHVTDGGQEYAHKHTTVVSANELTGDLRKAMRARAKGKLLGSRRKRIHSLSVGNGQSKDPYSNCRSCSAEQRRRRVATAKYLQCNSRGFEVRRRKAGPATWERTISRRRQDHSVEQERGRGRRRGQRASGVVEGEHPILIAANTLPIWIRSSPAVSERTDQAHGGRSRRDGVATMSGLQPPAGSRAD</sequence>
<dbReference type="AlphaFoldDB" id="A0AAD7BDS2"/>
<feature type="compositionally biased region" description="Low complexity" evidence="1">
    <location>
        <begin position="120"/>
        <end position="139"/>
    </location>
</feature>
<dbReference type="EMBL" id="JARKIF010000020">
    <property type="protein sequence ID" value="KAJ7617813.1"/>
    <property type="molecule type" value="Genomic_DNA"/>
</dbReference>
<organism evidence="2 3">
    <name type="scientific">Roridomyces roridus</name>
    <dbReference type="NCBI Taxonomy" id="1738132"/>
    <lineage>
        <taxon>Eukaryota</taxon>
        <taxon>Fungi</taxon>
        <taxon>Dikarya</taxon>
        <taxon>Basidiomycota</taxon>
        <taxon>Agaricomycotina</taxon>
        <taxon>Agaricomycetes</taxon>
        <taxon>Agaricomycetidae</taxon>
        <taxon>Agaricales</taxon>
        <taxon>Marasmiineae</taxon>
        <taxon>Mycenaceae</taxon>
        <taxon>Roridomyces</taxon>
    </lineage>
</organism>
<protein>
    <submittedName>
        <fullName evidence="2">Uncharacterized protein</fullName>
    </submittedName>
</protein>
<name>A0AAD7BDS2_9AGAR</name>